<feature type="domain" description="C2H2-type" evidence="6">
    <location>
        <begin position="217"/>
        <end position="245"/>
    </location>
</feature>
<evidence type="ECO:0000256" key="2">
    <source>
        <dbReference type="ARBA" id="ARBA00022737"/>
    </source>
</evidence>
<evidence type="ECO:0000256" key="1">
    <source>
        <dbReference type="ARBA" id="ARBA00022723"/>
    </source>
</evidence>
<evidence type="ECO:0000259" key="6">
    <source>
        <dbReference type="PROSITE" id="PS50157"/>
    </source>
</evidence>
<sequence length="384" mass="45156">MKTQNCYICLIKENLSTFKVAEKKIYQEFTGYEIKKADKVLICQDCSINLLNSIKFLRLCKNSYQNLQEQLQTIEYSEIVDEITITVDEGNFNNEEYIINDGAVVDHTVLQVIEIEGVDNKDEKLNKTFQCNKCNAEFTSNQKLKSHERKHEGIKEWTCSYDGCDKIFGKELRLKAHIRTHTNEKPYICDFENCDMKFAQSNALLCHKRIHSKEKPYICQVCGKSFTQNTTLKTHVAARHTGNQVVCDYPGCEKKFPRNSFLMLHKKRDHENIRNYDCKECNKQYKQKSHLDRHIEASHKNIRHNCQFCDKSFSKSWSLKLHQFKHTEASNFPYKCTECEMSFQRRDMWIKHMNKVHPGIEIKKEAIEINVPLNIVNKELTNVT</sequence>
<keyword evidence="2" id="KW-0677">Repeat</keyword>
<evidence type="ECO:0000256" key="5">
    <source>
        <dbReference type="PROSITE-ProRule" id="PRU00042"/>
    </source>
</evidence>
<dbReference type="InterPro" id="IPR013087">
    <property type="entry name" value="Znf_C2H2_type"/>
</dbReference>
<feature type="domain" description="C2H2-type" evidence="6">
    <location>
        <begin position="157"/>
        <end position="186"/>
    </location>
</feature>
<reference evidence="7" key="2">
    <citation type="submission" date="2022-10" db="EMBL/GenBank/DDBJ databases">
        <authorList>
            <consortium name="ENA_rothamsted_submissions"/>
            <consortium name="culmorum"/>
            <person name="King R."/>
        </authorList>
    </citation>
    <scope>NUCLEOTIDE SEQUENCE</scope>
</reference>
<feature type="domain" description="C2H2-type" evidence="6">
    <location>
        <begin position="187"/>
        <end position="216"/>
    </location>
</feature>
<keyword evidence="1" id="KW-0479">Metal-binding</keyword>
<feature type="domain" description="C2H2-type" evidence="6">
    <location>
        <begin position="245"/>
        <end position="275"/>
    </location>
</feature>
<dbReference type="SUPFAM" id="SSF57667">
    <property type="entry name" value="beta-beta-alpha zinc fingers"/>
    <property type="match status" value="4"/>
</dbReference>
<dbReference type="InterPro" id="IPR036236">
    <property type="entry name" value="Znf_C2H2_sf"/>
</dbReference>
<evidence type="ECO:0000256" key="4">
    <source>
        <dbReference type="ARBA" id="ARBA00022833"/>
    </source>
</evidence>
<reference evidence="7" key="1">
    <citation type="submission" date="2022-01" db="EMBL/GenBank/DDBJ databases">
        <authorList>
            <person name="King R."/>
        </authorList>
    </citation>
    <scope>NUCLEOTIDE SEQUENCE</scope>
</reference>
<dbReference type="Pfam" id="PF13894">
    <property type="entry name" value="zf-C2H2_4"/>
    <property type="match status" value="1"/>
</dbReference>
<gene>
    <name evidence="7" type="ORF">CHIRRI_LOCUS9854</name>
</gene>
<dbReference type="Proteomes" id="UP001153620">
    <property type="component" value="Chromosome 3"/>
</dbReference>
<name>A0A9N9S0N8_9DIPT</name>
<feature type="domain" description="C2H2-type" evidence="6">
    <location>
        <begin position="304"/>
        <end position="331"/>
    </location>
</feature>
<evidence type="ECO:0000256" key="3">
    <source>
        <dbReference type="ARBA" id="ARBA00022771"/>
    </source>
</evidence>
<dbReference type="GO" id="GO:0043565">
    <property type="term" value="F:sequence-specific DNA binding"/>
    <property type="evidence" value="ECO:0007669"/>
    <property type="project" value="TreeGrafter"/>
</dbReference>
<evidence type="ECO:0000313" key="8">
    <source>
        <dbReference type="Proteomes" id="UP001153620"/>
    </source>
</evidence>
<dbReference type="GO" id="GO:0000981">
    <property type="term" value="F:DNA-binding transcription factor activity, RNA polymerase II-specific"/>
    <property type="evidence" value="ECO:0007669"/>
    <property type="project" value="TreeGrafter"/>
</dbReference>
<accession>A0A9N9S0N8</accession>
<dbReference type="PANTHER" id="PTHR24408:SF58">
    <property type="entry name" value="TRANSCRIPTION FACTOR (TFIIIA), PUTATIVE (AFU_ORTHOLOGUE AFUA_1G05150)-RELATED"/>
    <property type="match status" value="1"/>
</dbReference>
<proteinExistence type="predicted"/>
<keyword evidence="8" id="KW-1185">Reference proteome</keyword>
<dbReference type="GO" id="GO:0008270">
    <property type="term" value="F:zinc ion binding"/>
    <property type="evidence" value="ECO:0007669"/>
    <property type="project" value="UniProtKB-KW"/>
</dbReference>
<dbReference type="PANTHER" id="PTHR24408">
    <property type="entry name" value="ZINC FINGER PROTEIN"/>
    <property type="match status" value="1"/>
</dbReference>
<feature type="domain" description="C2H2-type" evidence="6">
    <location>
        <begin position="334"/>
        <end position="362"/>
    </location>
</feature>
<dbReference type="Gene3D" id="3.30.160.60">
    <property type="entry name" value="Classic Zinc Finger"/>
    <property type="match status" value="6"/>
</dbReference>
<evidence type="ECO:0000313" key="7">
    <source>
        <dbReference type="EMBL" id="CAG9807002.1"/>
    </source>
</evidence>
<dbReference type="FunFam" id="3.30.160.60:FF:000007">
    <property type="entry name" value="Basic krueppel-like factor 3"/>
    <property type="match status" value="1"/>
</dbReference>
<dbReference type="GO" id="GO:0005634">
    <property type="term" value="C:nucleus"/>
    <property type="evidence" value="ECO:0007669"/>
    <property type="project" value="TreeGrafter"/>
</dbReference>
<dbReference type="PROSITE" id="PS00028">
    <property type="entry name" value="ZINC_FINGER_C2H2_1"/>
    <property type="match status" value="7"/>
</dbReference>
<keyword evidence="3 5" id="KW-0863">Zinc-finger</keyword>
<protein>
    <recommendedName>
        <fullName evidence="6">C2H2-type domain-containing protein</fullName>
    </recommendedName>
</protein>
<feature type="domain" description="C2H2-type" evidence="6">
    <location>
        <begin position="276"/>
        <end position="304"/>
    </location>
</feature>
<dbReference type="SMART" id="SM00355">
    <property type="entry name" value="ZnF_C2H2"/>
    <property type="match status" value="8"/>
</dbReference>
<organism evidence="7 8">
    <name type="scientific">Chironomus riparius</name>
    <dbReference type="NCBI Taxonomy" id="315576"/>
    <lineage>
        <taxon>Eukaryota</taxon>
        <taxon>Metazoa</taxon>
        <taxon>Ecdysozoa</taxon>
        <taxon>Arthropoda</taxon>
        <taxon>Hexapoda</taxon>
        <taxon>Insecta</taxon>
        <taxon>Pterygota</taxon>
        <taxon>Neoptera</taxon>
        <taxon>Endopterygota</taxon>
        <taxon>Diptera</taxon>
        <taxon>Nematocera</taxon>
        <taxon>Chironomoidea</taxon>
        <taxon>Chironomidae</taxon>
        <taxon>Chironominae</taxon>
        <taxon>Chironomus</taxon>
    </lineage>
</organism>
<dbReference type="PROSITE" id="PS50157">
    <property type="entry name" value="ZINC_FINGER_C2H2_2"/>
    <property type="match status" value="8"/>
</dbReference>
<keyword evidence="4" id="KW-0862">Zinc</keyword>
<dbReference type="OrthoDB" id="427030at2759"/>
<dbReference type="AlphaFoldDB" id="A0A9N9S0N8"/>
<dbReference type="Pfam" id="PF00096">
    <property type="entry name" value="zf-C2H2"/>
    <property type="match status" value="3"/>
</dbReference>
<dbReference type="EMBL" id="OU895879">
    <property type="protein sequence ID" value="CAG9807002.1"/>
    <property type="molecule type" value="Genomic_DNA"/>
</dbReference>
<feature type="domain" description="C2H2-type" evidence="6">
    <location>
        <begin position="129"/>
        <end position="156"/>
    </location>
</feature>